<proteinExistence type="inferred from homology"/>
<dbReference type="InterPro" id="IPR036259">
    <property type="entry name" value="MFS_trans_sf"/>
</dbReference>
<evidence type="ECO:0000256" key="5">
    <source>
        <dbReference type="ARBA" id="ARBA00022989"/>
    </source>
</evidence>
<feature type="transmembrane region" description="Helical" evidence="7">
    <location>
        <begin position="284"/>
        <end position="305"/>
    </location>
</feature>
<feature type="transmembrane region" description="Helical" evidence="7">
    <location>
        <begin position="376"/>
        <end position="396"/>
    </location>
</feature>
<gene>
    <name evidence="8" type="ORF">BD94_3826</name>
</gene>
<keyword evidence="6 7" id="KW-0472">Membrane</keyword>
<dbReference type="InterPro" id="IPR051788">
    <property type="entry name" value="MFS_Transporter"/>
</dbReference>
<name>A0A077EJ36_9FLAO</name>
<dbReference type="Proteomes" id="UP000028933">
    <property type="component" value="Chromosome"/>
</dbReference>
<dbReference type="GO" id="GO:0022857">
    <property type="term" value="F:transmembrane transporter activity"/>
    <property type="evidence" value="ECO:0007669"/>
    <property type="project" value="InterPro"/>
</dbReference>
<dbReference type="EMBL" id="CP007547">
    <property type="protein sequence ID" value="AIL47601.1"/>
    <property type="molecule type" value="Genomic_DNA"/>
</dbReference>
<evidence type="ECO:0000256" key="1">
    <source>
        <dbReference type="ARBA" id="ARBA00004127"/>
    </source>
</evidence>
<protein>
    <submittedName>
        <fullName evidence="8">Putative trehalose permease, MFS family, FucP subfamily</fullName>
    </submittedName>
</protein>
<feature type="transmembrane region" description="Helical" evidence="7">
    <location>
        <begin position="78"/>
        <end position="96"/>
    </location>
</feature>
<keyword evidence="3" id="KW-0813">Transport</keyword>
<evidence type="ECO:0000256" key="3">
    <source>
        <dbReference type="ARBA" id="ARBA00022448"/>
    </source>
</evidence>
<dbReference type="InterPro" id="IPR011701">
    <property type="entry name" value="MFS"/>
</dbReference>
<feature type="transmembrane region" description="Helical" evidence="7">
    <location>
        <begin position="311"/>
        <end position="330"/>
    </location>
</feature>
<comment type="similarity">
    <text evidence="2">Belongs to the major facilitator superfamily.</text>
</comment>
<evidence type="ECO:0000313" key="8">
    <source>
        <dbReference type="EMBL" id="AIL47601.1"/>
    </source>
</evidence>
<keyword evidence="5 7" id="KW-1133">Transmembrane helix</keyword>
<keyword evidence="4 7" id="KW-0812">Transmembrane</keyword>
<dbReference type="SUPFAM" id="SSF103473">
    <property type="entry name" value="MFS general substrate transporter"/>
    <property type="match status" value="1"/>
</dbReference>
<feature type="transmembrane region" description="Helical" evidence="7">
    <location>
        <begin position="20"/>
        <end position="40"/>
    </location>
</feature>
<organism evidence="8 9">
    <name type="scientific">Elizabethkingia anophelis NUHP1</name>
    <dbReference type="NCBI Taxonomy" id="1338011"/>
    <lineage>
        <taxon>Bacteria</taxon>
        <taxon>Pseudomonadati</taxon>
        <taxon>Bacteroidota</taxon>
        <taxon>Flavobacteriia</taxon>
        <taxon>Flavobacteriales</taxon>
        <taxon>Weeksellaceae</taxon>
        <taxon>Elizabethkingia</taxon>
    </lineage>
</organism>
<evidence type="ECO:0000256" key="4">
    <source>
        <dbReference type="ARBA" id="ARBA00022692"/>
    </source>
</evidence>
<feature type="transmembrane region" description="Helical" evidence="7">
    <location>
        <begin position="167"/>
        <end position="188"/>
    </location>
</feature>
<dbReference type="GO" id="GO:0016020">
    <property type="term" value="C:membrane"/>
    <property type="evidence" value="ECO:0007669"/>
    <property type="project" value="TreeGrafter"/>
</dbReference>
<dbReference type="PANTHER" id="PTHR23514">
    <property type="entry name" value="BYPASS OF STOP CODON PROTEIN 6"/>
    <property type="match status" value="1"/>
</dbReference>
<dbReference type="Pfam" id="PF07690">
    <property type="entry name" value="MFS_1"/>
    <property type="match status" value="1"/>
</dbReference>
<accession>A0A077EJ36</accession>
<dbReference type="eggNOG" id="COG0738">
    <property type="taxonomic scope" value="Bacteria"/>
</dbReference>
<evidence type="ECO:0000313" key="9">
    <source>
        <dbReference type="Proteomes" id="UP000028933"/>
    </source>
</evidence>
<dbReference type="AlphaFoldDB" id="A0A077EJ36"/>
<feature type="transmembrane region" description="Helical" evidence="7">
    <location>
        <begin position="137"/>
        <end position="161"/>
    </location>
</feature>
<dbReference type="STRING" id="1338011.BD94_3826"/>
<dbReference type="Gene3D" id="1.20.1250.20">
    <property type="entry name" value="MFS general substrate transporter like domains"/>
    <property type="match status" value="1"/>
</dbReference>
<evidence type="ECO:0000256" key="7">
    <source>
        <dbReference type="SAM" id="Phobius"/>
    </source>
</evidence>
<evidence type="ECO:0000256" key="6">
    <source>
        <dbReference type="ARBA" id="ARBA00023136"/>
    </source>
</evidence>
<comment type="subcellular location">
    <subcellularLocation>
        <location evidence="1">Endomembrane system</location>
        <topology evidence="1">Multi-pass membrane protein</topology>
    </subcellularLocation>
</comment>
<dbReference type="PANTHER" id="PTHR23514:SF3">
    <property type="entry name" value="BYPASS OF STOP CODON PROTEIN 6"/>
    <property type="match status" value="1"/>
</dbReference>
<dbReference type="GO" id="GO:0012505">
    <property type="term" value="C:endomembrane system"/>
    <property type="evidence" value="ECO:0007669"/>
    <property type="project" value="UniProtKB-SubCell"/>
</dbReference>
<feature type="transmembrane region" description="Helical" evidence="7">
    <location>
        <begin position="350"/>
        <end position="370"/>
    </location>
</feature>
<dbReference type="HOGENOM" id="CLU_053847_2_0_10"/>
<sequence>MNTKYSFLSKKNSLKTGLALSFFTFSMLLNCLSIVILNYFGQKKFVLLGSLEVFKDLPIAFLAAFISRYIPRIGHLNSIITGLSIAFVLCIITPFVDDFWFFKIWFLLIGLCFILVKISVLYITINLSRAEENGSRFMQFIEASFMAGIVIVNLIFGLIMGSSSPYLWKYGFWAIAFFSLLTIGFLYFGKSVWQKAYSNTSEQKSTITLNSWQVMKKSFLFLAIVFFIIITEQSFTTWLPTYSKAIFNADPFVATQTTVIFAFSALTGRVIYGMLIIKRSWNKLFAGLLVSIFIIVSCISGILIFEKPHQIFLYLIPCMGFFIGPLYPIINAHQLYSLPNEQERGSLLGLIIVFSSLASCTSSLVIGLTLDHIQPEYAFTLLFLPTIALSLLFLNYKRQPIS</sequence>
<feature type="transmembrane region" description="Helical" evidence="7">
    <location>
        <begin position="102"/>
        <end position="125"/>
    </location>
</feature>
<reference evidence="8" key="1">
    <citation type="journal article" date="2013" name="Lancet">
        <title>First case of E anophelis outbreak in an intensive-care unit.</title>
        <authorList>
            <person name="Teo J."/>
            <person name="Tan S.Y."/>
            <person name="Tay M."/>
            <person name="Ding Y."/>
            <person name="Kjelleberg S."/>
            <person name="Givskov M."/>
            <person name="Lin R.T."/>
            <person name="Yang L."/>
        </authorList>
    </citation>
    <scope>NUCLEOTIDE SEQUENCE [LARGE SCALE GENOMIC DNA]</scope>
    <source>
        <strain evidence="8">NUHP1</strain>
    </source>
</reference>
<feature type="transmembrane region" description="Helical" evidence="7">
    <location>
        <begin position="219"/>
        <end position="239"/>
    </location>
</feature>
<dbReference type="KEGG" id="eao:BD94_3826"/>
<feature type="transmembrane region" description="Helical" evidence="7">
    <location>
        <begin position="46"/>
        <end position="66"/>
    </location>
</feature>
<reference evidence="8" key="2">
    <citation type="journal article" date="2015" name="Genome Biol. Evol.">
        <title>Complete Genome Sequence and Transcriptomic Analysis of the Novel Pathogen Elizabethkingia anophelis in Response to Oxidative Stress.</title>
        <authorList>
            <person name="Li Y."/>
            <person name="Liu Y."/>
            <person name="Chew S.C."/>
            <person name="Tay M."/>
            <person name="Salido M.M."/>
            <person name="Teo J."/>
            <person name="Lauro F.M."/>
            <person name="Givskov M."/>
            <person name="Yang L."/>
        </authorList>
    </citation>
    <scope>NUCLEOTIDE SEQUENCE</scope>
    <source>
        <strain evidence="8">NUHP1</strain>
    </source>
</reference>
<evidence type="ECO:0000256" key="2">
    <source>
        <dbReference type="ARBA" id="ARBA00008335"/>
    </source>
</evidence>
<feature type="transmembrane region" description="Helical" evidence="7">
    <location>
        <begin position="259"/>
        <end position="277"/>
    </location>
</feature>